<comment type="caution">
    <text evidence="1">The sequence shown here is derived from an EMBL/GenBank/DDBJ whole genome shotgun (WGS) entry which is preliminary data.</text>
</comment>
<dbReference type="EMBL" id="PSYR01000002">
    <property type="protein sequence ID" value="RCN57029.1"/>
    <property type="molecule type" value="Genomic_DNA"/>
</dbReference>
<protein>
    <submittedName>
        <fullName evidence="1">Uncharacterized protein</fullName>
    </submittedName>
</protein>
<evidence type="ECO:0000313" key="2">
    <source>
        <dbReference type="Proteomes" id="UP000253250"/>
    </source>
</evidence>
<dbReference type="Proteomes" id="UP000253250">
    <property type="component" value="Unassembled WGS sequence"/>
</dbReference>
<dbReference type="Pfam" id="PF12974">
    <property type="entry name" value="Phosphonate-bd"/>
    <property type="match status" value="1"/>
</dbReference>
<accession>A0A1C2G2F1</accession>
<dbReference type="AlphaFoldDB" id="A0A1C2G2F1"/>
<evidence type="ECO:0000313" key="1">
    <source>
        <dbReference type="EMBL" id="RCN57029.1"/>
    </source>
</evidence>
<sequence length="299" mass="33736">MLCALTSVAGVLAPWSGTQAAVAPTKPYVLVAAPRETAARGQRDYGPVAAFLTKVLHHPVVYRHPNGWLTYELWIWKDRADIYFDGPQFIAWRLHYLHQTLGPRVPQTQDWRLYTWKGSSVKTVAGAATGATLCAPPVPNFGTLWVTSLFPNPARQPYIRNMHGWKRIFKAVTDHQCTLGIGPRLTLHYLDPSHNKVTILRRSRHYPNQGFTISRKIPGPVRREIVRALLSPSGEKAMMRLRKRFSHGRRLVAGQARQYRNVDVGLNAQWGTVYATGIDRYLRQDAKREGFAVAQQAAP</sequence>
<keyword evidence="2" id="KW-1185">Reference proteome</keyword>
<dbReference type="STRING" id="163359.A9R16_10430"/>
<proteinExistence type="predicted"/>
<organism evidence="1 2">
    <name type="scientific">Acidiferrobacter thiooxydans</name>
    <dbReference type="NCBI Taxonomy" id="163359"/>
    <lineage>
        <taxon>Bacteria</taxon>
        <taxon>Pseudomonadati</taxon>
        <taxon>Pseudomonadota</taxon>
        <taxon>Gammaproteobacteria</taxon>
        <taxon>Acidiferrobacterales</taxon>
        <taxon>Acidiferrobacteraceae</taxon>
        <taxon>Acidiferrobacter</taxon>
    </lineage>
</organism>
<reference evidence="1 2" key="1">
    <citation type="submission" date="2018-02" db="EMBL/GenBank/DDBJ databases">
        <title>Insights into the biology of acidophilic members of the Acidiferrobacteraceae family derived from comparative genomic analyses.</title>
        <authorList>
            <person name="Issotta F."/>
            <person name="Thyssen C."/>
            <person name="Mena C."/>
            <person name="Moya A."/>
            <person name="Bellenberg S."/>
            <person name="Sproer C."/>
            <person name="Covarrubias P.C."/>
            <person name="Sand W."/>
            <person name="Quatrini R."/>
            <person name="Vera M."/>
        </authorList>
    </citation>
    <scope>NUCLEOTIDE SEQUENCE [LARGE SCALE GENOMIC DNA]</scope>
    <source>
        <strain evidence="2">m-1</strain>
    </source>
</reference>
<name>A0A1C2G2F1_9GAMM</name>
<gene>
    <name evidence="1" type="ORF">C4900_15030</name>
</gene>